<dbReference type="EMBL" id="KN830198">
    <property type="protein sequence ID" value="KIK73011.1"/>
    <property type="molecule type" value="Genomic_DNA"/>
</dbReference>
<gene>
    <name evidence="1" type="ORF">PAXRUDRAFT_21328</name>
</gene>
<dbReference type="InParanoid" id="A0A0D0CQD6"/>
<sequence length="51" mass="6248">MEDREEVLQKRLQDWRKLWMVEEDLADDDFFNLQIIMPNKNKPTGSRPFSH</sequence>
<proteinExistence type="predicted"/>
<name>A0A0D0CQD6_9AGAM</name>
<keyword evidence="2" id="KW-1185">Reference proteome</keyword>
<accession>A0A0D0CQD6</accession>
<organism evidence="1 2">
    <name type="scientific">Paxillus rubicundulus Ve08.2h10</name>
    <dbReference type="NCBI Taxonomy" id="930991"/>
    <lineage>
        <taxon>Eukaryota</taxon>
        <taxon>Fungi</taxon>
        <taxon>Dikarya</taxon>
        <taxon>Basidiomycota</taxon>
        <taxon>Agaricomycotina</taxon>
        <taxon>Agaricomycetes</taxon>
        <taxon>Agaricomycetidae</taxon>
        <taxon>Boletales</taxon>
        <taxon>Paxilineae</taxon>
        <taxon>Paxillaceae</taxon>
        <taxon>Paxillus</taxon>
    </lineage>
</organism>
<evidence type="ECO:0000313" key="2">
    <source>
        <dbReference type="Proteomes" id="UP000054538"/>
    </source>
</evidence>
<protein>
    <submittedName>
        <fullName evidence="1">Uncharacterized protein</fullName>
    </submittedName>
</protein>
<reference evidence="1 2" key="1">
    <citation type="submission" date="2014-04" db="EMBL/GenBank/DDBJ databases">
        <authorList>
            <consortium name="DOE Joint Genome Institute"/>
            <person name="Kuo A."/>
            <person name="Kohler A."/>
            <person name="Jargeat P."/>
            <person name="Nagy L.G."/>
            <person name="Floudas D."/>
            <person name="Copeland A."/>
            <person name="Barry K.W."/>
            <person name="Cichocki N."/>
            <person name="Veneault-Fourrey C."/>
            <person name="LaButti K."/>
            <person name="Lindquist E.A."/>
            <person name="Lipzen A."/>
            <person name="Lundell T."/>
            <person name="Morin E."/>
            <person name="Murat C."/>
            <person name="Sun H."/>
            <person name="Tunlid A."/>
            <person name="Henrissat B."/>
            <person name="Grigoriev I.V."/>
            <person name="Hibbett D.S."/>
            <person name="Martin F."/>
            <person name="Nordberg H.P."/>
            <person name="Cantor M.N."/>
            <person name="Hua S.X."/>
        </authorList>
    </citation>
    <scope>NUCLEOTIDE SEQUENCE [LARGE SCALE GENOMIC DNA]</scope>
    <source>
        <strain evidence="1 2">Ve08.2h10</strain>
    </source>
</reference>
<dbReference type="Proteomes" id="UP000054538">
    <property type="component" value="Unassembled WGS sequence"/>
</dbReference>
<dbReference type="AlphaFoldDB" id="A0A0D0CQD6"/>
<evidence type="ECO:0000313" key="1">
    <source>
        <dbReference type="EMBL" id="KIK73011.1"/>
    </source>
</evidence>
<reference evidence="2" key="2">
    <citation type="submission" date="2015-01" db="EMBL/GenBank/DDBJ databases">
        <title>Evolutionary Origins and Diversification of the Mycorrhizal Mutualists.</title>
        <authorList>
            <consortium name="DOE Joint Genome Institute"/>
            <consortium name="Mycorrhizal Genomics Consortium"/>
            <person name="Kohler A."/>
            <person name="Kuo A."/>
            <person name="Nagy L.G."/>
            <person name="Floudas D."/>
            <person name="Copeland A."/>
            <person name="Barry K.W."/>
            <person name="Cichocki N."/>
            <person name="Veneault-Fourrey C."/>
            <person name="LaButti K."/>
            <person name="Lindquist E.A."/>
            <person name="Lipzen A."/>
            <person name="Lundell T."/>
            <person name="Morin E."/>
            <person name="Murat C."/>
            <person name="Riley R."/>
            <person name="Ohm R."/>
            <person name="Sun H."/>
            <person name="Tunlid A."/>
            <person name="Henrissat B."/>
            <person name="Grigoriev I.V."/>
            <person name="Hibbett D.S."/>
            <person name="Martin F."/>
        </authorList>
    </citation>
    <scope>NUCLEOTIDE SEQUENCE [LARGE SCALE GENOMIC DNA]</scope>
    <source>
        <strain evidence="2">Ve08.2h10</strain>
    </source>
</reference>
<dbReference type="HOGENOM" id="CLU_3107082_0_0_1"/>